<dbReference type="GO" id="GO:0003723">
    <property type="term" value="F:RNA binding"/>
    <property type="evidence" value="ECO:0007669"/>
    <property type="project" value="UniProtKB-KW"/>
</dbReference>
<evidence type="ECO:0000256" key="4">
    <source>
        <dbReference type="ARBA" id="ARBA00022553"/>
    </source>
</evidence>
<feature type="repeat" description="ANK" evidence="17">
    <location>
        <begin position="111"/>
        <end position="143"/>
    </location>
</feature>
<accession>A0A9D3PCF5</accession>
<feature type="region of interest" description="Disordered" evidence="18">
    <location>
        <begin position="1604"/>
        <end position="1655"/>
    </location>
</feature>
<keyword evidence="5" id="KW-0677">Repeat</keyword>
<keyword evidence="6" id="KW-0694">RNA-binding</keyword>
<dbReference type="OrthoDB" id="4772757at2759"/>
<comment type="subcellular location">
    <subcellularLocation>
        <location evidence="2">Cytoplasm</location>
        <location evidence="2">Perinuclear region</location>
    </subcellularLocation>
    <subcellularLocation>
        <location evidence="1">Nucleus</location>
    </subcellularLocation>
</comment>
<dbReference type="PROSITE" id="PS50088">
    <property type="entry name" value="ANK_REPEAT"/>
    <property type="match status" value="5"/>
</dbReference>
<keyword evidence="7 17" id="KW-0040">ANK repeat</keyword>
<evidence type="ECO:0000256" key="2">
    <source>
        <dbReference type="ARBA" id="ARBA00004556"/>
    </source>
</evidence>
<dbReference type="FunFam" id="1.25.40.180:FF:000023">
    <property type="entry name" value="regulator of nonsense transcripts 2 isoform X1"/>
    <property type="match status" value="1"/>
</dbReference>
<gene>
    <name evidence="20" type="ORF">MATL_G00261510</name>
</gene>
<dbReference type="FunFam" id="1.25.40.20:FF:000336">
    <property type="entry name" value="Ankyrin repeat domain-containing protein 16"/>
    <property type="match status" value="1"/>
</dbReference>
<evidence type="ECO:0000256" key="8">
    <source>
        <dbReference type="ARBA" id="ARBA00023054"/>
    </source>
</evidence>
<comment type="caution">
    <text evidence="20">The sequence shown here is derived from an EMBL/GenBank/DDBJ whole genome shotgun (WGS) entry which is preliminary data.</text>
</comment>
<feature type="repeat" description="ANK" evidence="17">
    <location>
        <begin position="314"/>
        <end position="338"/>
    </location>
</feature>
<dbReference type="EMBL" id="JAFDVH010000025">
    <property type="protein sequence ID" value="KAG7454597.1"/>
    <property type="molecule type" value="Genomic_DNA"/>
</dbReference>
<comment type="function">
    <text evidence="11">Required to prevent the misactivation of serine (Ser) with tRNA(Ala) by promoting the hydrolysis of Ser-mischarged tRNA(Ala), thereby playing a role in translational fidelity. Binds directly to the catalytic domain of AARS/AlaRS and captures Ser that is misactivated by AARS/AlaRS, preventing the charging of Ser adenylates to tRNA(Ala) and precluding Ser misincorporation in nascent peptides.</text>
</comment>
<keyword evidence="4" id="KW-0597">Phosphoprotein</keyword>
<evidence type="ECO:0000256" key="11">
    <source>
        <dbReference type="ARBA" id="ARBA00053725"/>
    </source>
</evidence>
<evidence type="ECO:0000256" key="7">
    <source>
        <dbReference type="ARBA" id="ARBA00023043"/>
    </source>
</evidence>
<dbReference type="Pfam" id="PF04050">
    <property type="entry name" value="Upf2"/>
    <property type="match status" value="1"/>
</dbReference>
<organism evidence="20 21">
    <name type="scientific">Megalops atlanticus</name>
    <name type="common">Tarpon</name>
    <name type="synonym">Clupea gigantea</name>
    <dbReference type="NCBI Taxonomy" id="7932"/>
    <lineage>
        <taxon>Eukaryota</taxon>
        <taxon>Metazoa</taxon>
        <taxon>Chordata</taxon>
        <taxon>Craniata</taxon>
        <taxon>Vertebrata</taxon>
        <taxon>Euteleostomi</taxon>
        <taxon>Actinopterygii</taxon>
        <taxon>Neopterygii</taxon>
        <taxon>Teleostei</taxon>
        <taxon>Elopiformes</taxon>
        <taxon>Megalopidae</taxon>
        <taxon>Megalops</taxon>
    </lineage>
</organism>
<dbReference type="InterPro" id="IPR039762">
    <property type="entry name" value="Nmd2/UPF2"/>
</dbReference>
<dbReference type="InterPro" id="IPR036770">
    <property type="entry name" value="Ankyrin_rpt-contain_sf"/>
</dbReference>
<feature type="compositionally biased region" description="Basic and acidic residues" evidence="18">
    <location>
        <begin position="393"/>
        <end position="517"/>
    </location>
</feature>
<dbReference type="SUPFAM" id="SSF48371">
    <property type="entry name" value="ARM repeat"/>
    <property type="match status" value="3"/>
</dbReference>
<dbReference type="InterPro" id="IPR003890">
    <property type="entry name" value="MIF4G-like_typ-3"/>
</dbReference>
<dbReference type="InterPro" id="IPR007193">
    <property type="entry name" value="Upf2/Nmd2_C"/>
</dbReference>
<dbReference type="SUPFAM" id="SSF48403">
    <property type="entry name" value="Ankyrin repeat"/>
    <property type="match status" value="1"/>
</dbReference>
<feature type="compositionally biased region" description="Basic and acidic residues" evidence="18">
    <location>
        <begin position="875"/>
        <end position="894"/>
    </location>
</feature>
<dbReference type="SMART" id="SM00248">
    <property type="entry name" value="ANK"/>
    <property type="match status" value="9"/>
</dbReference>
<evidence type="ECO:0000256" key="9">
    <source>
        <dbReference type="ARBA" id="ARBA00023161"/>
    </source>
</evidence>
<dbReference type="GO" id="GO:0048471">
    <property type="term" value="C:perinuclear region of cytoplasm"/>
    <property type="evidence" value="ECO:0007669"/>
    <property type="project" value="UniProtKB-SubCell"/>
</dbReference>
<dbReference type="Gene3D" id="6.10.250.770">
    <property type="match status" value="1"/>
</dbReference>
<dbReference type="SMART" id="SM00543">
    <property type="entry name" value="MIF4G"/>
    <property type="match status" value="3"/>
</dbReference>
<keyword evidence="9" id="KW-0866">Nonsense-mediated mRNA decay</keyword>
<keyword evidence="3" id="KW-0963">Cytoplasm</keyword>
<dbReference type="FunFam" id="1.25.40.180:FF:000015">
    <property type="entry name" value="regulator of nonsense transcripts 2 isoform X1"/>
    <property type="match status" value="1"/>
</dbReference>
<feature type="compositionally biased region" description="Acidic residues" evidence="18">
    <location>
        <begin position="1409"/>
        <end position="1459"/>
    </location>
</feature>
<dbReference type="Gene3D" id="1.25.40.20">
    <property type="entry name" value="Ankyrin repeat-containing domain"/>
    <property type="match status" value="2"/>
</dbReference>
<feature type="region of interest" description="Disordered" evidence="18">
    <location>
        <begin position="356"/>
        <end position="517"/>
    </location>
</feature>
<evidence type="ECO:0000256" key="10">
    <source>
        <dbReference type="ARBA" id="ARBA00023242"/>
    </source>
</evidence>
<feature type="domain" description="MIF4G" evidence="19">
    <location>
        <begin position="948"/>
        <end position="1137"/>
    </location>
</feature>
<evidence type="ECO:0000256" key="1">
    <source>
        <dbReference type="ARBA" id="ARBA00004123"/>
    </source>
</evidence>
<evidence type="ECO:0000256" key="18">
    <source>
        <dbReference type="SAM" id="MobiDB-lite"/>
    </source>
</evidence>
<keyword evidence="10" id="KW-0539">Nucleus</keyword>
<dbReference type="Pfam" id="PF00023">
    <property type="entry name" value="Ank"/>
    <property type="match status" value="1"/>
</dbReference>
<dbReference type="PANTHER" id="PTHR12839:SF7">
    <property type="entry name" value="REGULATOR OF NONSENSE TRANSCRIPTS 2"/>
    <property type="match status" value="1"/>
</dbReference>
<dbReference type="GO" id="GO:0035145">
    <property type="term" value="C:exon-exon junction complex"/>
    <property type="evidence" value="ECO:0007669"/>
    <property type="project" value="TreeGrafter"/>
</dbReference>
<comment type="function">
    <text evidence="12">Involved in nonsense-mediated decay (NMD) of mRNAs containing premature stop codons by associating with the nuclear exon junction complex (EJC). Recruited by UPF3B associated with the EJC core at the cytoplasmic side of the nuclear envelope and the subsequent formation of an UPF1-UPF2-UPF3 surveillance complex (including UPF1 bound to release factors at the stalled ribosome) is believed to activate NMD. In cooperation with UPF3B stimulates both ATPase and RNA helicase activities of UPF1. Binds spliced mRNA.</text>
</comment>
<evidence type="ECO:0000256" key="5">
    <source>
        <dbReference type="ARBA" id="ARBA00022737"/>
    </source>
</evidence>
<keyword evidence="8" id="KW-0175">Coiled coil</keyword>
<proteinExistence type="predicted"/>
<evidence type="ECO:0000256" key="13">
    <source>
        <dbReference type="ARBA" id="ARBA00062703"/>
    </source>
</evidence>
<name>A0A9D3PCF5_MEGAT</name>
<dbReference type="GO" id="GO:0000184">
    <property type="term" value="P:nuclear-transcribed mRNA catabolic process, nonsense-mediated decay"/>
    <property type="evidence" value="ECO:0007669"/>
    <property type="project" value="UniProtKB-KW"/>
</dbReference>
<feature type="repeat" description="ANK" evidence="17">
    <location>
        <begin position="78"/>
        <end position="110"/>
    </location>
</feature>
<feature type="region of interest" description="Disordered" evidence="18">
    <location>
        <begin position="1398"/>
        <end position="1479"/>
    </location>
</feature>
<reference evidence="20" key="1">
    <citation type="submission" date="2021-01" db="EMBL/GenBank/DDBJ databases">
        <authorList>
            <person name="Zahm M."/>
            <person name="Roques C."/>
            <person name="Cabau C."/>
            <person name="Klopp C."/>
            <person name="Donnadieu C."/>
            <person name="Jouanno E."/>
            <person name="Lampietro C."/>
            <person name="Louis A."/>
            <person name="Herpin A."/>
            <person name="Echchiki A."/>
            <person name="Berthelot C."/>
            <person name="Parey E."/>
            <person name="Roest-Crollius H."/>
            <person name="Braasch I."/>
            <person name="Postlethwait J."/>
            <person name="Bobe J."/>
            <person name="Montfort J."/>
            <person name="Bouchez O."/>
            <person name="Begum T."/>
            <person name="Mejri S."/>
            <person name="Adams A."/>
            <person name="Chen W.-J."/>
            <person name="Guiguen Y."/>
        </authorList>
    </citation>
    <scope>NUCLEOTIDE SEQUENCE</scope>
    <source>
        <strain evidence="20">YG-15Mar2019-1</strain>
        <tissue evidence="20">Brain</tissue>
    </source>
</reference>
<evidence type="ECO:0000256" key="16">
    <source>
        <dbReference type="ARBA" id="ARBA00080859"/>
    </source>
</evidence>
<feature type="domain" description="MIF4G" evidence="19">
    <location>
        <begin position="1152"/>
        <end position="1365"/>
    </location>
</feature>
<dbReference type="FunFam" id="1.25.40.180:FF:000014">
    <property type="entry name" value="Putative regulator of nonsense transcripts 2"/>
    <property type="match status" value="1"/>
</dbReference>
<protein>
    <recommendedName>
        <fullName evidence="14">Ankyrin repeat domain-containing protein 16</fullName>
    </recommendedName>
    <alternativeName>
        <fullName evidence="15">Regulator of nonsense transcripts 2</fullName>
    </alternativeName>
    <alternativeName>
        <fullName evidence="16">Up-frameshift suppressor 2 homolog</fullName>
    </alternativeName>
</protein>
<dbReference type="Proteomes" id="UP001046870">
    <property type="component" value="Chromosome 25"/>
</dbReference>
<sequence length="1655" mass="189377">MDEESALKRLAKLTQDGQLNLIKEELCQNENLRSAITKKHFGKSGDTLLHYAARHGHLSVLRYLVEEMEMDVELYNNDYKRALHEAASMGQGECVTYLITKGAKVDCLKKADWTPLMMACTRRNVEIIRELMENGADPALKNKDGWNSFHIACREGDPAVIQHLLVASPGVWDTESKILRTPLHTAAMHGCEDVVSILLDRCGYQPGRRDSCGVTPFMDAVRNGHISVAKMLLERHQASATAADCLGAQPLHQASLTAQEGALRFIVQDLGVDVNERATDMQLTALHYAAKEGHTSTIKTLLELGAHLQAKDRKGRTALHMASTGQHADTVRALLQLGLRDTEDASGTMAKQLAKKQDALRGAKRRGGPSATGKLRAPNKPDVYVHRNSSMPAERKKSVNMDEKETCSLSKEKEREREGDRRERGKDEAKVSGKKEGGKSSEEKKRRLEEEKRKKEEKERKKKEEEKQKEEEEKRQQEEEERRRQEEEERRQQEEEEKRKSEEEAAQLKEREEAQQLHQEAWERHQCRMELRARNQSAQEARPEEAFFSRLDSSLKKNTAFVRRLRTLTEQQREALSADFAALNLSKYIAEAAAAVVEAKLKISDVGCAVHLCSLFHRRYADFAPLLLQAWRRHFEARKEERAPNVSKLRTDLRLVAELTVAGLFTDKEGLSLIHEQLKAIISADREAHTHVSVVISFCKHCGDDVAGLVPRRVRAAAEKFGLAFPPSEILSAEKQQPFQNLLREYFTSLTKHLKKDHRELQNIERQNRRILHSKGELSEDRHKQYEELATSYQKLLANTQTLADLLDENMPELPQDKTAQEEHGPGIDIFTPGKPGEYDLEGGIWEDEDARNFYENLVDLKAFVPAILFKDNASRDREDSKDAKEGKDSKEVPTTEELEMELETLDIADDTLELEAGEEVEGEELLDEQEQDDEEASTGSHLKLIVDAFIQQLPNCVNRELIDKAAMDFCMNMNTKANRRKLVRALFTVPRQRLDLLPFYSRLVATLHPCMSDVAEDLCSMLKGDFRFHIRKKDQINIETKNKTVRFIGELAKFKMFSKTDTLYCLKMLLSDFSHHHIEMACTLLETCGRFLFRSPDSHLRTSVLLEQMMRKKQAMHLDARYVTMVENAYYYCNPPPVEKAVRKKRPPMQEYIRKLLYKDLSKVTTEKVLRQMRKLPWQDVEVKNYLICCMVNIWNVKYNSIHCVANLLAGLVAYQEDVGIHVVDGVLEDIRLGMEVNQPKFNQRRISSAKFLGELYNYRMVESAVIFRTLFSFISFGVNPDGTASPLDPPEHLFRIRLVCTLLDTCGQYFDRGSSKRKLDCFLIYFQRYIWWKKSMDVWTKEHPFPIDIDYMISDTLELLRPKMRLSASLDEAVQLVSQLEREVLVKLGLAMEKDGKCSSAMGEGGALDEEDDDDEEEGGADIEEQSGNESEMNDAEEEEGSENEEEEREEEEEENTDYLTDSNKENETDEENDVTIKGGGLKHVACAEDEDFIQALDKMMLENLQQRSGESVKVHQLDVAIPLQLKSQLKKGPPPACSAEAEGDISDTMQFVMLTRKGNKQQFKILNVPLSSHLAANHFNQQQAEQEERLRMKKLTLDINERQEQEDYQEMMQSLAQRPAPANTNRERRPRYQHPKGAPNADLIFKTGGRRR</sequence>
<feature type="repeat" description="ANK" evidence="17">
    <location>
        <begin position="281"/>
        <end position="313"/>
    </location>
</feature>
<dbReference type="GO" id="GO:0005829">
    <property type="term" value="C:cytosol"/>
    <property type="evidence" value="ECO:0007669"/>
    <property type="project" value="UniProtKB-ARBA"/>
</dbReference>
<evidence type="ECO:0000256" key="6">
    <source>
        <dbReference type="ARBA" id="ARBA00022884"/>
    </source>
</evidence>
<evidence type="ECO:0000313" key="21">
    <source>
        <dbReference type="Proteomes" id="UP001046870"/>
    </source>
</evidence>
<feature type="repeat" description="ANK" evidence="17">
    <location>
        <begin position="44"/>
        <end position="66"/>
    </location>
</feature>
<evidence type="ECO:0000256" key="3">
    <source>
        <dbReference type="ARBA" id="ARBA00022490"/>
    </source>
</evidence>
<keyword evidence="21" id="KW-1185">Reference proteome</keyword>
<dbReference type="InterPro" id="IPR016024">
    <property type="entry name" value="ARM-type_fold"/>
</dbReference>
<evidence type="ECO:0000313" key="20">
    <source>
        <dbReference type="EMBL" id="KAG7454597.1"/>
    </source>
</evidence>
<dbReference type="PANTHER" id="PTHR12839">
    <property type="entry name" value="NONSENSE-MEDIATED MRNA DECAY PROTEIN 2 UP-FRAMESHIFT SUPPRESSOR 2"/>
    <property type="match status" value="1"/>
</dbReference>
<dbReference type="Gene3D" id="4.10.80.160">
    <property type="match status" value="1"/>
</dbReference>
<dbReference type="Gene3D" id="1.25.40.180">
    <property type="match status" value="3"/>
</dbReference>
<evidence type="ECO:0000259" key="19">
    <source>
        <dbReference type="SMART" id="SM00543"/>
    </source>
</evidence>
<dbReference type="Pfam" id="PF12796">
    <property type="entry name" value="Ank_2"/>
    <property type="match status" value="3"/>
</dbReference>
<dbReference type="FunFam" id="4.10.80.160:FF:000002">
    <property type="entry name" value="Putative regulator of nonsense transcripts 2"/>
    <property type="match status" value="1"/>
</dbReference>
<evidence type="ECO:0000256" key="15">
    <source>
        <dbReference type="ARBA" id="ARBA00068726"/>
    </source>
</evidence>
<feature type="region of interest" description="Disordered" evidence="18">
    <location>
        <begin position="875"/>
        <end position="898"/>
    </location>
</feature>
<evidence type="ECO:0000256" key="12">
    <source>
        <dbReference type="ARBA" id="ARBA00059351"/>
    </source>
</evidence>
<evidence type="ECO:0000256" key="17">
    <source>
        <dbReference type="PROSITE-ProRule" id="PRU00023"/>
    </source>
</evidence>
<feature type="domain" description="MIF4G" evidence="19">
    <location>
        <begin position="555"/>
        <end position="751"/>
    </location>
</feature>
<comment type="subunit">
    <text evidence="13">Interacts with AARS; the interaction is direct.</text>
</comment>
<evidence type="ECO:0000256" key="14">
    <source>
        <dbReference type="ARBA" id="ARBA00067264"/>
    </source>
</evidence>
<dbReference type="Pfam" id="PF02854">
    <property type="entry name" value="MIF4G"/>
    <property type="match status" value="3"/>
</dbReference>
<dbReference type="PROSITE" id="PS50297">
    <property type="entry name" value="ANK_REP_REGION"/>
    <property type="match status" value="4"/>
</dbReference>
<dbReference type="InterPro" id="IPR002110">
    <property type="entry name" value="Ankyrin_rpt"/>
</dbReference>